<dbReference type="GO" id="GO:0005886">
    <property type="term" value="C:plasma membrane"/>
    <property type="evidence" value="ECO:0007669"/>
    <property type="project" value="UniProtKB-SubCell"/>
</dbReference>
<dbReference type="SUPFAM" id="SSF47384">
    <property type="entry name" value="Homodimeric domain of signal transducing histidine kinase"/>
    <property type="match status" value="1"/>
</dbReference>
<dbReference type="InterPro" id="IPR005467">
    <property type="entry name" value="His_kinase_dom"/>
</dbReference>
<evidence type="ECO:0000256" key="2">
    <source>
        <dbReference type="ARBA" id="ARBA00004236"/>
    </source>
</evidence>
<sequence length="458" mass="52096">MKRYYSITILAIIVITLLQGYNISLQYKDYLHYKIEKINSVFKVAIDEEYAIRAQKNYNPHKDGKQRVYYKEMTEEDFLKAKPKKEDIIDLTEINIQNLRERSIVETESDALGLLTKDRLTAKGNPINLAKLSQIFKKNLNEDFSYTLLILDENKKVIKSYGQTKDIETWQASKPIGIGLKPIRFVQAKVDISSSSFIKNSIETLVATILLALIIVFCVGYQMTAIRNKEKLLRNREVSIHGTIHDLKAPLASVLLTLGFIKDSIEDMQLQELLHSSEKKIQNLANTIKTILITAKAGENKLALNKEPVNLMELAKLAQEQVDSNYADKPHSIHIHDRRTDKEEIPADRYLIENVLSNLIENAVKYSEAEADIEVSIRSDEKNAIVSVKDNGIGIDRKYQKKIFEQFYRIPGTQHKNGYGIGLALVKYAVRAHGGTIRVESEPGKGSTFTFTLPLNKK</sequence>
<feature type="transmembrane region" description="Helical" evidence="12">
    <location>
        <begin position="205"/>
        <end position="226"/>
    </location>
</feature>
<keyword evidence="4" id="KW-1003">Cell membrane</keyword>
<dbReference type="GO" id="GO:0007234">
    <property type="term" value="P:osmosensory signaling via phosphorelay pathway"/>
    <property type="evidence" value="ECO:0007669"/>
    <property type="project" value="TreeGrafter"/>
</dbReference>
<dbReference type="GO" id="GO:0000156">
    <property type="term" value="F:phosphorelay response regulator activity"/>
    <property type="evidence" value="ECO:0007669"/>
    <property type="project" value="TreeGrafter"/>
</dbReference>
<dbReference type="CDD" id="cd00075">
    <property type="entry name" value="HATPase"/>
    <property type="match status" value="1"/>
</dbReference>
<keyword evidence="5" id="KW-0597">Phosphoprotein</keyword>
<evidence type="ECO:0000313" key="15">
    <source>
        <dbReference type="Proteomes" id="UP000480425"/>
    </source>
</evidence>
<evidence type="ECO:0000256" key="1">
    <source>
        <dbReference type="ARBA" id="ARBA00000085"/>
    </source>
</evidence>
<dbReference type="PANTHER" id="PTHR42878">
    <property type="entry name" value="TWO-COMPONENT HISTIDINE KINASE"/>
    <property type="match status" value="1"/>
</dbReference>
<dbReference type="EC" id="2.7.13.3" evidence="3"/>
<evidence type="ECO:0000256" key="4">
    <source>
        <dbReference type="ARBA" id="ARBA00022475"/>
    </source>
</evidence>
<evidence type="ECO:0000256" key="5">
    <source>
        <dbReference type="ARBA" id="ARBA00022553"/>
    </source>
</evidence>
<evidence type="ECO:0000256" key="10">
    <source>
        <dbReference type="ARBA" id="ARBA00023012"/>
    </source>
</evidence>
<dbReference type="SUPFAM" id="SSF55874">
    <property type="entry name" value="ATPase domain of HSP90 chaperone/DNA topoisomerase II/histidine kinase"/>
    <property type="match status" value="1"/>
</dbReference>
<dbReference type="PANTHER" id="PTHR42878:SF7">
    <property type="entry name" value="SENSOR HISTIDINE KINASE GLRK"/>
    <property type="match status" value="1"/>
</dbReference>
<comment type="caution">
    <text evidence="14">The sequence shown here is derived from an EMBL/GenBank/DDBJ whole genome shotgun (WGS) entry which is preliminary data.</text>
</comment>
<proteinExistence type="predicted"/>
<evidence type="ECO:0000256" key="7">
    <source>
        <dbReference type="ARBA" id="ARBA00022741"/>
    </source>
</evidence>
<organism evidence="14 15">
    <name type="scientific">Segatella copri</name>
    <dbReference type="NCBI Taxonomy" id="165179"/>
    <lineage>
        <taxon>Bacteria</taxon>
        <taxon>Pseudomonadati</taxon>
        <taxon>Bacteroidota</taxon>
        <taxon>Bacteroidia</taxon>
        <taxon>Bacteroidales</taxon>
        <taxon>Prevotellaceae</taxon>
        <taxon>Segatella</taxon>
    </lineage>
</organism>
<dbReference type="Gene3D" id="1.10.287.130">
    <property type="match status" value="1"/>
</dbReference>
<name>A0A6G1TYQ0_9BACT</name>
<protein>
    <recommendedName>
        <fullName evidence="3">histidine kinase</fullName>
        <ecNumber evidence="3">2.7.13.3</ecNumber>
    </recommendedName>
</protein>
<evidence type="ECO:0000256" key="9">
    <source>
        <dbReference type="ARBA" id="ARBA00022840"/>
    </source>
</evidence>
<comment type="subcellular location">
    <subcellularLocation>
        <location evidence="2">Cell membrane</location>
    </subcellularLocation>
</comment>
<dbReference type="OrthoDB" id="1112780at2"/>
<dbReference type="Gene3D" id="3.30.565.10">
    <property type="entry name" value="Histidine kinase-like ATPase, C-terminal domain"/>
    <property type="match status" value="1"/>
</dbReference>
<evidence type="ECO:0000256" key="6">
    <source>
        <dbReference type="ARBA" id="ARBA00022679"/>
    </source>
</evidence>
<dbReference type="GO" id="GO:0030295">
    <property type="term" value="F:protein kinase activator activity"/>
    <property type="evidence" value="ECO:0007669"/>
    <property type="project" value="TreeGrafter"/>
</dbReference>
<accession>A0A6G1TYQ0</accession>
<dbReference type="EMBL" id="VZCB01000047">
    <property type="protein sequence ID" value="MQN80423.1"/>
    <property type="molecule type" value="Genomic_DNA"/>
</dbReference>
<dbReference type="InterPro" id="IPR036097">
    <property type="entry name" value="HisK_dim/P_sf"/>
</dbReference>
<dbReference type="GO" id="GO:0000155">
    <property type="term" value="F:phosphorelay sensor kinase activity"/>
    <property type="evidence" value="ECO:0007669"/>
    <property type="project" value="InterPro"/>
</dbReference>
<keyword evidence="6" id="KW-0808">Transferase</keyword>
<dbReference type="Pfam" id="PF02518">
    <property type="entry name" value="HATPase_c"/>
    <property type="match status" value="1"/>
</dbReference>
<dbReference type="FunFam" id="3.30.565.10:FF:000023">
    <property type="entry name" value="PAS domain-containing sensor histidine kinase"/>
    <property type="match status" value="1"/>
</dbReference>
<evidence type="ECO:0000313" key="14">
    <source>
        <dbReference type="EMBL" id="MQN80423.1"/>
    </source>
</evidence>
<reference evidence="14 15" key="1">
    <citation type="submission" date="2019-09" db="EMBL/GenBank/DDBJ databases">
        <title>Distinct polysaccharide growth profiles of human intestinal Prevotella copri isolates.</title>
        <authorList>
            <person name="Fehlner-Peach H."/>
            <person name="Magnabosco C."/>
            <person name="Raghavan V."/>
            <person name="Scher J.U."/>
            <person name="Tett A."/>
            <person name="Cox L.M."/>
            <person name="Gottsegen C."/>
            <person name="Watters A."/>
            <person name="Wiltshire- Gordon J.D."/>
            <person name="Segata N."/>
            <person name="Bonneau R."/>
            <person name="Littman D.R."/>
        </authorList>
    </citation>
    <scope>NUCLEOTIDE SEQUENCE [LARGE SCALE GENOMIC DNA]</scope>
    <source>
        <strain evidence="15">iA622</strain>
    </source>
</reference>
<evidence type="ECO:0000256" key="11">
    <source>
        <dbReference type="ARBA" id="ARBA00023136"/>
    </source>
</evidence>
<evidence type="ECO:0000256" key="8">
    <source>
        <dbReference type="ARBA" id="ARBA00022777"/>
    </source>
</evidence>
<dbReference type="AlphaFoldDB" id="A0A6G1TYQ0"/>
<dbReference type="Proteomes" id="UP000480425">
    <property type="component" value="Unassembled WGS sequence"/>
</dbReference>
<dbReference type="PROSITE" id="PS50109">
    <property type="entry name" value="HIS_KIN"/>
    <property type="match status" value="1"/>
</dbReference>
<feature type="domain" description="Histidine kinase" evidence="13">
    <location>
        <begin position="242"/>
        <end position="457"/>
    </location>
</feature>
<dbReference type="SMART" id="SM00387">
    <property type="entry name" value="HATPase_c"/>
    <property type="match status" value="1"/>
</dbReference>
<keyword evidence="7" id="KW-0547">Nucleotide-binding</keyword>
<evidence type="ECO:0000259" key="13">
    <source>
        <dbReference type="PROSITE" id="PS50109"/>
    </source>
</evidence>
<evidence type="ECO:0000256" key="12">
    <source>
        <dbReference type="SAM" id="Phobius"/>
    </source>
</evidence>
<evidence type="ECO:0000256" key="3">
    <source>
        <dbReference type="ARBA" id="ARBA00012438"/>
    </source>
</evidence>
<keyword evidence="12" id="KW-1133">Transmembrane helix</keyword>
<keyword evidence="10" id="KW-0902">Two-component regulatory system</keyword>
<keyword evidence="9" id="KW-0067">ATP-binding</keyword>
<dbReference type="GO" id="GO:0005524">
    <property type="term" value="F:ATP binding"/>
    <property type="evidence" value="ECO:0007669"/>
    <property type="project" value="UniProtKB-KW"/>
</dbReference>
<dbReference type="InterPro" id="IPR003594">
    <property type="entry name" value="HATPase_dom"/>
</dbReference>
<dbReference type="InterPro" id="IPR036890">
    <property type="entry name" value="HATPase_C_sf"/>
</dbReference>
<dbReference type="PRINTS" id="PR00344">
    <property type="entry name" value="BCTRLSENSOR"/>
</dbReference>
<comment type="catalytic activity">
    <reaction evidence="1">
        <text>ATP + protein L-histidine = ADP + protein N-phospho-L-histidine.</text>
        <dbReference type="EC" id="2.7.13.3"/>
    </reaction>
</comment>
<dbReference type="InterPro" id="IPR004358">
    <property type="entry name" value="Sig_transdc_His_kin-like_C"/>
</dbReference>
<keyword evidence="12" id="KW-0812">Transmembrane</keyword>
<keyword evidence="11 12" id="KW-0472">Membrane</keyword>
<dbReference type="InterPro" id="IPR050351">
    <property type="entry name" value="BphY/WalK/GraS-like"/>
</dbReference>
<gene>
    <name evidence="14" type="ORF">F7D73_05560</name>
</gene>
<keyword evidence="8 14" id="KW-0418">Kinase</keyword>